<dbReference type="AlphaFoldDB" id="A0A644YX21"/>
<dbReference type="EMBL" id="VSSQ01006571">
    <property type="protein sequence ID" value="MPM33145.1"/>
    <property type="molecule type" value="Genomic_DNA"/>
</dbReference>
<name>A0A644YX21_9ZZZZ</name>
<reference evidence="1" key="1">
    <citation type="submission" date="2019-08" db="EMBL/GenBank/DDBJ databases">
        <authorList>
            <person name="Kucharzyk K."/>
            <person name="Murdoch R.W."/>
            <person name="Higgins S."/>
            <person name="Loffler F."/>
        </authorList>
    </citation>
    <scope>NUCLEOTIDE SEQUENCE</scope>
</reference>
<proteinExistence type="predicted"/>
<sequence>MLRHKLSVSEISAMFADGLSCSQVVLGQWADELGYDQEEAHRMASAFGGGMFRGDTCGAVTGALVAIGLKYGYSDDSPEKKDILMNKVAQFQKEFIEKMGSTVCRELVGYDFAQDGGLARAAASGRLMTFCPMAVATALELLDELM</sequence>
<dbReference type="NCBIfam" id="TIGR01909">
    <property type="entry name" value="C_GCAxxG_C_C"/>
    <property type="match status" value="1"/>
</dbReference>
<comment type="caution">
    <text evidence="1">The sequence shown here is derived from an EMBL/GenBank/DDBJ whole genome shotgun (WGS) entry which is preliminary data.</text>
</comment>
<protein>
    <recommendedName>
        <fullName evidence="2">C_GCAxxG_C_C family protein</fullName>
    </recommendedName>
</protein>
<evidence type="ECO:0008006" key="2">
    <source>
        <dbReference type="Google" id="ProtNLM"/>
    </source>
</evidence>
<organism evidence="1">
    <name type="scientific">bioreactor metagenome</name>
    <dbReference type="NCBI Taxonomy" id="1076179"/>
    <lineage>
        <taxon>unclassified sequences</taxon>
        <taxon>metagenomes</taxon>
        <taxon>ecological metagenomes</taxon>
    </lineage>
</organism>
<accession>A0A644YX21</accession>
<gene>
    <name evidence="1" type="ORF">SDC9_79714</name>
</gene>
<evidence type="ECO:0000313" key="1">
    <source>
        <dbReference type="EMBL" id="MPM33145.1"/>
    </source>
</evidence>
<dbReference type="Pfam" id="PF09719">
    <property type="entry name" value="C_GCAxxG_C_C"/>
    <property type="match status" value="1"/>
</dbReference>
<dbReference type="InterPro" id="IPR010181">
    <property type="entry name" value="CGCAxxGCC_motif"/>
</dbReference>